<dbReference type="KEGG" id="hhb:Hhub_1557"/>
<name>A0A0U5HRZ5_9EURY</name>
<proteinExistence type="predicted"/>
<organism evidence="1 2">
    <name type="scientific">Halobacterium hubeiense</name>
    <dbReference type="NCBI Taxonomy" id="1407499"/>
    <lineage>
        <taxon>Archaea</taxon>
        <taxon>Methanobacteriati</taxon>
        <taxon>Methanobacteriota</taxon>
        <taxon>Stenosarchaea group</taxon>
        <taxon>Halobacteria</taxon>
        <taxon>Halobacteriales</taxon>
        <taxon>Halobacteriaceae</taxon>
        <taxon>Halobacterium</taxon>
    </lineage>
</organism>
<dbReference type="GeneID" id="91109031"/>
<reference evidence="2" key="1">
    <citation type="journal article" date="2016" name="Environ. Microbiol.">
        <title>The complete genome of a viable archaeum isolated from 123-million-year-old rock salt.</title>
        <authorList>
            <person name="Jaakkola S.T."/>
            <person name="Pfeiffer F."/>
            <person name="Ravantti J.J."/>
            <person name="Guo Q."/>
            <person name="Liu Y."/>
            <person name="Chen X."/>
            <person name="Ma H."/>
            <person name="Yang C."/>
            <person name="Oksanen H.M."/>
            <person name="Bamford D.H."/>
        </authorList>
    </citation>
    <scope>NUCLEOTIDE SEQUENCE</scope>
    <source>
        <strain evidence="2">JI20-1</strain>
    </source>
</reference>
<dbReference type="RefSeq" id="WP_059055975.1">
    <property type="nucleotide sequence ID" value="NZ_CEML01000002.1"/>
</dbReference>
<dbReference type="OrthoDB" id="178002at2157"/>
<dbReference type="Proteomes" id="UP000066737">
    <property type="component" value="Chromosome I"/>
</dbReference>
<protein>
    <submittedName>
        <fullName evidence="1">Uncharacterized protein</fullName>
    </submittedName>
</protein>
<gene>
    <name evidence="1" type="ORF">HHUB_1557</name>
</gene>
<dbReference type="AlphaFoldDB" id="A0A0U5HRZ5"/>
<evidence type="ECO:0000313" key="1">
    <source>
        <dbReference type="EMBL" id="CQH49751.1"/>
    </source>
</evidence>
<accession>A0A0U5HRZ5</accession>
<sequence length="109" mass="12096">MVLGLAVKTHEPVGARLRTAFERATEPETRTPGDVDAFFSQQFVRDHTEFHSLDEFCRACPCKRDSIGGVKRLSPDERDDFVAATTEFESWAAMKTSAATTDLVTLTQA</sequence>
<dbReference type="EMBL" id="LN831302">
    <property type="protein sequence ID" value="CQH49751.1"/>
    <property type="molecule type" value="Genomic_DNA"/>
</dbReference>
<evidence type="ECO:0000313" key="2">
    <source>
        <dbReference type="Proteomes" id="UP000066737"/>
    </source>
</evidence>
<keyword evidence="2" id="KW-1185">Reference proteome</keyword>